<dbReference type="OrthoDB" id="159229at2759"/>
<reference evidence="4 5" key="1">
    <citation type="submission" date="2020-04" db="EMBL/GenBank/DDBJ databases">
        <authorList>
            <person name="Alioto T."/>
            <person name="Alioto T."/>
            <person name="Gomez Garrido J."/>
        </authorList>
    </citation>
    <scope>NUCLEOTIDE SEQUENCE [LARGE SCALE GENOMIC DNA]</scope>
</reference>
<feature type="transmembrane region" description="Helical" evidence="2">
    <location>
        <begin position="38"/>
        <end position="57"/>
    </location>
</feature>
<keyword evidence="5" id="KW-1185">Reference proteome</keyword>
<dbReference type="SUPFAM" id="SSF49329">
    <property type="entry name" value="Cu,Zn superoxide dismutase-like"/>
    <property type="match status" value="4"/>
</dbReference>
<dbReference type="EMBL" id="CADEPI010000005">
    <property type="protein sequence ID" value="CAB3361119.1"/>
    <property type="molecule type" value="Genomic_DNA"/>
</dbReference>
<dbReference type="InterPro" id="IPR036423">
    <property type="entry name" value="SOD-like_Cu/Zn_dom_sf"/>
</dbReference>
<accession>A0A8S1BVL5</accession>
<keyword evidence="2" id="KW-0472">Membrane</keyword>
<dbReference type="AlphaFoldDB" id="A0A8S1BVL5"/>
<protein>
    <recommendedName>
        <fullName evidence="3">Superoxide dismutase copper/zinc binding domain-containing protein</fullName>
    </recommendedName>
</protein>
<dbReference type="InterPro" id="IPR001424">
    <property type="entry name" value="SOD_Cu_Zn_dom"/>
</dbReference>
<evidence type="ECO:0000259" key="3">
    <source>
        <dbReference type="Pfam" id="PF00080"/>
    </source>
</evidence>
<dbReference type="InterPro" id="IPR053257">
    <property type="entry name" value="Cu-only_SOD"/>
</dbReference>
<keyword evidence="2" id="KW-1133">Transmembrane helix</keyword>
<comment type="caution">
    <text evidence="4">The sequence shown here is derived from an EMBL/GenBank/DDBJ whole genome shotgun (WGS) entry which is preliminary data.</text>
</comment>
<dbReference type="Pfam" id="PF00080">
    <property type="entry name" value="Sod_Cu"/>
    <property type="match status" value="1"/>
</dbReference>
<dbReference type="Proteomes" id="UP000494165">
    <property type="component" value="Unassembled WGS sequence"/>
</dbReference>
<dbReference type="PANTHER" id="PTHR20910">
    <property type="entry name" value="AGAP001623-PA"/>
    <property type="match status" value="1"/>
</dbReference>
<evidence type="ECO:0000313" key="5">
    <source>
        <dbReference type="Proteomes" id="UP000494165"/>
    </source>
</evidence>
<keyword evidence="2" id="KW-0812">Transmembrane</keyword>
<sequence length="1104" mass="122121">MTNERISLKYSGERQSASSCLGVQDQGNLVKEQNKMRWLTLMVLGLCTLAEGVQIWVPLSQGRIRGEIRMNQAHAGAEVSVRVALLLTDGGSAQALDWQVREFPVDYRVVDGGERCSNNRLGKTLIDLGERLGKLSLPENSTAEFIIPEGYLNLSKNDGIWGRSLVMRGDSDLACATLLVEGEERIAEAHFRGALTGSLLFRWFGADDGIDAIILSKVQRVRGNDTTVVKNHNWKIFVTDSVESEADKSRDDCDSLQIVFDPDDRGPGQRAGDMDSRLGQLRTGRTQLLRDVALPELHESADNSARSLYVVVYDWHHSDSILACARLRRLHTKRALAVVQGGGLRVTLRLEQRSPYDLTYITAEDKNKPGDWDVQVRELPAQGGSPEACYYSGPLYDPTGVGQGRNSGGGSHSEYAVGSIWLKHGPLERLQGTWDSFLPLSGPYSVIHRSIYITYTDSVACATINPVKPMSTAQVIFRYPVVGRIILRQERDSPWADTSVLVEYLVYADGSRNDTGSIRWRVMENPAGKDFYNWTARCVSAGRVFDPNGCADENQGGACAIGGVGDRHAPLSASGGKEKMIERTRRLFTDLTLPLTGHDSVVGKALVLSDAFGPKARGERLACSTITWLPRVKAVVFDWFGSDGEEPPVKGRIEMTQQTPYDLTNVEVTLKGLEKVKGYHVHVAPVEMQLAFPCDDSTLYGHWNPQKIDPKSSPPAAQGTPEQYEMGDLSGKWGTFEGLTHASLVYNDSLLDLSGPRSVLGRSVVIHKEEDNARWACATVERGYAASEARELRAIASFHHPGGFAYGYIKFSQLVHGEGSYSDTVIEVKLRHPGVNDRNLTRGHDWAIFVNPVGQDAAVKTLNTRCVAGGYVWNPFFIQLADPFNDELYREQCGPDNPLRCYAGDIGRRVGPINLGDRRQVFSDMNLPLEGKHSALGKSVVIFTQDGGRERYACANIEPDHDIIKYANIRRPPRFEVSKFLARVRAILGIPDWMLNVDNRKTRHLHGNTCIQLLLHFRGPQASRLEQDFSRLLRVGSQKEQSLFIPGAYPDPKRPTSLSYSQCGVVDTNKAKNSIFSISSAIPRVATPFHVFTSAAIALSRMLL</sequence>
<evidence type="ECO:0000256" key="1">
    <source>
        <dbReference type="SAM" id="MobiDB-lite"/>
    </source>
</evidence>
<organism evidence="4 5">
    <name type="scientific">Cloeon dipterum</name>
    <dbReference type="NCBI Taxonomy" id="197152"/>
    <lineage>
        <taxon>Eukaryota</taxon>
        <taxon>Metazoa</taxon>
        <taxon>Ecdysozoa</taxon>
        <taxon>Arthropoda</taxon>
        <taxon>Hexapoda</taxon>
        <taxon>Insecta</taxon>
        <taxon>Pterygota</taxon>
        <taxon>Palaeoptera</taxon>
        <taxon>Ephemeroptera</taxon>
        <taxon>Pisciforma</taxon>
        <taxon>Baetidae</taxon>
        <taxon>Cloeon</taxon>
    </lineage>
</organism>
<evidence type="ECO:0000313" key="4">
    <source>
        <dbReference type="EMBL" id="CAB3361119.1"/>
    </source>
</evidence>
<name>A0A8S1BVL5_9INSE</name>
<dbReference type="GO" id="GO:0006801">
    <property type="term" value="P:superoxide metabolic process"/>
    <property type="evidence" value="ECO:0007669"/>
    <property type="project" value="InterPro"/>
</dbReference>
<feature type="domain" description="Superoxide dismutase copper/zinc binding" evidence="3">
    <location>
        <begin position="649"/>
        <end position="773"/>
    </location>
</feature>
<evidence type="ECO:0000256" key="2">
    <source>
        <dbReference type="SAM" id="Phobius"/>
    </source>
</evidence>
<proteinExistence type="predicted"/>
<gene>
    <name evidence="4" type="ORF">CLODIP_2_CD11461</name>
</gene>
<dbReference type="Gene3D" id="2.60.40.200">
    <property type="entry name" value="Superoxide dismutase, copper/zinc binding domain"/>
    <property type="match status" value="4"/>
</dbReference>
<dbReference type="GO" id="GO:0046872">
    <property type="term" value="F:metal ion binding"/>
    <property type="evidence" value="ECO:0007669"/>
    <property type="project" value="InterPro"/>
</dbReference>
<feature type="region of interest" description="Disordered" evidence="1">
    <location>
        <begin position="703"/>
        <end position="724"/>
    </location>
</feature>
<dbReference type="PANTHER" id="PTHR20910:SF1">
    <property type="entry name" value="SUPEROXIDE DISMUTASE COPPER_ZINC BINDING DOMAIN-CONTAINING PROTEIN"/>
    <property type="match status" value="1"/>
</dbReference>